<dbReference type="KEGG" id="uam:UABAM_02002"/>
<evidence type="ECO:0000256" key="5">
    <source>
        <dbReference type="ARBA" id="ARBA00022763"/>
    </source>
</evidence>
<evidence type="ECO:0000256" key="6">
    <source>
        <dbReference type="ARBA" id="ARBA00022840"/>
    </source>
</evidence>
<dbReference type="Pfam" id="PF01068">
    <property type="entry name" value="DNA_ligase_A_M"/>
    <property type="match status" value="1"/>
</dbReference>
<organism evidence="12 13">
    <name type="scientific">Uabimicrobium amorphum</name>
    <dbReference type="NCBI Taxonomy" id="2596890"/>
    <lineage>
        <taxon>Bacteria</taxon>
        <taxon>Pseudomonadati</taxon>
        <taxon>Planctomycetota</taxon>
        <taxon>Candidatus Uabimicrobiia</taxon>
        <taxon>Candidatus Uabimicrobiales</taxon>
        <taxon>Candidatus Uabimicrobiaceae</taxon>
        <taxon>Candidatus Uabimicrobium</taxon>
    </lineage>
</organism>
<keyword evidence="13" id="KW-1185">Reference proteome</keyword>
<dbReference type="GO" id="GO:0006281">
    <property type="term" value="P:DNA repair"/>
    <property type="evidence" value="ECO:0007669"/>
    <property type="project" value="UniProtKB-KW"/>
</dbReference>
<dbReference type="EMBL" id="AP019860">
    <property type="protein sequence ID" value="BBM83649.1"/>
    <property type="molecule type" value="Genomic_DNA"/>
</dbReference>
<dbReference type="InterPro" id="IPR012340">
    <property type="entry name" value="NA-bd_OB-fold"/>
</dbReference>
<keyword evidence="4" id="KW-0547">Nucleotide-binding</keyword>
<dbReference type="GO" id="GO:0051301">
    <property type="term" value="P:cell division"/>
    <property type="evidence" value="ECO:0007669"/>
    <property type="project" value="UniProtKB-KW"/>
</dbReference>
<dbReference type="SUPFAM" id="SSF56091">
    <property type="entry name" value="DNA ligase/mRNA capping enzyme, catalytic domain"/>
    <property type="match status" value="1"/>
</dbReference>
<keyword evidence="6" id="KW-0067">ATP-binding</keyword>
<dbReference type="InterPro" id="IPR012310">
    <property type="entry name" value="DNA_ligase_ATP-dep_cent"/>
</dbReference>
<dbReference type="SUPFAM" id="SSF117018">
    <property type="entry name" value="ATP-dependent DNA ligase DNA-binding domain"/>
    <property type="match status" value="1"/>
</dbReference>
<dbReference type="Gene3D" id="1.10.3260.10">
    <property type="entry name" value="DNA ligase, ATP-dependent, N-terminal domain"/>
    <property type="match status" value="1"/>
</dbReference>
<gene>
    <name evidence="12" type="ORF">UABAM_02002</name>
</gene>
<evidence type="ECO:0000256" key="2">
    <source>
        <dbReference type="ARBA" id="ARBA00022598"/>
    </source>
</evidence>
<dbReference type="OrthoDB" id="9767858at2"/>
<evidence type="ECO:0000259" key="11">
    <source>
        <dbReference type="PROSITE" id="PS50160"/>
    </source>
</evidence>
<comment type="catalytic activity">
    <reaction evidence="10">
        <text>ATP + (deoxyribonucleotide)n-3'-hydroxyl + 5'-phospho-(deoxyribonucleotide)m = (deoxyribonucleotide)n+m + AMP + diphosphate.</text>
        <dbReference type="EC" id="6.5.1.1"/>
    </reaction>
</comment>
<comment type="similarity">
    <text evidence="1">Belongs to the ATP-dependent DNA ligase family.</text>
</comment>
<dbReference type="GO" id="GO:0006310">
    <property type="term" value="P:DNA recombination"/>
    <property type="evidence" value="ECO:0007669"/>
    <property type="project" value="UniProtKB-KW"/>
</dbReference>
<evidence type="ECO:0000313" key="12">
    <source>
        <dbReference type="EMBL" id="BBM83649.1"/>
    </source>
</evidence>
<protein>
    <submittedName>
        <fullName evidence="12">Putative DNA ligase</fullName>
    </submittedName>
</protein>
<dbReference type="Proteomes" id="UP000326354">
    <property type="component" value="Chromosome"/>
</dbReference>
<dbReference type="InterPro" id="IPR012308">
    <property type="entry name" value="DNA_ligase_ATP-dep_N"/>
</dbReference>
<accession>A0A5S9F3L2</accession>
<dbReference type="PROSITE" id="PS50160">
    <property type="entry name" value="DNA_LIGASE_A3"/>
    <property type="match status" value="1"/>
</dbReference>
<evidence type="ECO:0000256" key="10">
    <source>
        <dbReference type="ARBA" id="ARBA00034003"/>
    </source>
</evidence>
<dbReference type="RefSeq" id="WP_151967842.1">
    <property type="nucleotide sequence ID" value="NZ_AP019860.1"/>
</dbReference>
<keyword evidence="3" id="KW-0132">Cell division</keyword>
<keyword evidence="7" id="KW-0233">DNA recombination</keyword>
<keyword evidence="2 12" id="KW-0436">Ligase</keyword>
<keyword evidence="8" id="KW-0234">DNA repair</keyword>
<dbReference type="AlphaFoldDB" id="A0A5S9F3L2"/>
<dbReference type="Gene3D" id="3.30.470.30">
    <property type="entry name" value="DNA ligase/mRNA capping enzyme"/>
    <property type="match status" value="1"/>
</dbReference>
<evidence type="ECO:0000313" key="13">
    <source>
        <dbReference type="Proteomes" id="UP000326354"/>
    </source>
</evidence>
<evidence type="ECO:0000256" key="9">
    <source>
        <dbReference type="ARBA" id="ARBA00023306"/>
    </source>
</evidence>
<dbReference type="PANTHER" id="PTHR45674:SF4">
    <property type="entry name" value="DNA LIGASE 1"/>
    <property type="match status" value="1"/>
</dbReference>
<keyword evidence="5" id="KW-0227">DNA damage</keyword>
<dbReference type="GO" id="GO:0005524">
    <property type="term" value="F:ATP binding"/>
    <property type="evidence" value="ECO:0007669"/>
    <property type="project" value="UniProtKB-KW"/>
</dbReference>
<evidence type="ECO:0000256" key="1">
    <source>
        <dbReference type="ARBA" id="ARBA00007572"/>
    </source>
</evidence>
<dbReference type="PANTHER" id="PTHR45674">
    <property type="entry name" value="DNA LIGASE 1/3 FAMILY MEMBER"/>
    <property type="match status" value="1"/>
</dbReference>
<keyword evidence="9" id="KW-0131">Cell cycle</keyword>
<dbReference type="InterPro" id="IPR050191">
    <property type="entry name" value="ATP-dep_DNA_ligase"/>
</dbReference>
<proteinExistence type="inferred from homology"/>
<evidence type="ECO:0000256" key="8">
    <source>
        <dbReference type="ARBA" id="ARBA00023204"/>
    </source>
</evidence>
<dbReference type="GO" id="GO:0003910">
    <property type="term" value="F:DNA ligase (ATP) activity"/>
    <property type="evidence" value="ECO:0007669"/>
    <property type="project" value="UniProtKB-EC"/>
</dbReference>
<feature type="domain" description="ATP-dependent DNA ligase family profile" evidence="11">
    <location>
        <begin position="413"/>
        <end position="538"/>
    </location>
</feature>
<dbReference type="InterPro" id="IPR036599">
    <property type="entry name" value="DNA_ligase_N_sf"/>
</dbReference>
<evidence type="ECO:0000256" key="3">
    <source>
        <dbReference type="ARBA" id="ARBA00022618"/>
    </source>
</evidence>
<dbReference type="Gene3D" id="2.40.50.140">
    <property type="entry name" value="Nucleic acid-binding proteins"/>
    <property type="match status" value="1"/>
</dbReference>
<reference evidence="12 13" key="1">
    <citation type="submission" date="2019-08" db="EMBL/GenBank/DDBJ databases">
        <title>Complete genome sequence of Candidatus Uab amorphum.</title>
        <authorList>
            <person name="Shiratori T."/>
            <person name="Suzuki S."/>
            <person name="Kakizawa Y."/>
            <person name="Ishida K."/>
        </authorList>
    </citation>
    <scope>NUCLEOTIDE SEQUENCE [LARGE SCALE GENOMIC DNA]</scope>
    <source>
        <strain evidence="12 13">SRT547</strain>
    </source>
</reference>
<sequence>MKPEEITIIDDKFIREYSLKRGLVESYIEVQKGLGRKKKNKNYAAELLGLPVSLTFALENVVRLQKDQSLDSISFFSLLYGLYLPLCGMNEQKTLQTFGIYWKSRVGNHQGLISEFLHKDLGLSLEEKINFLMGDPFSGKAARMGQDTLINILASIRLVSHQFLRAHLTKIADFGLLFTEEVSKIKSDPPVTAKEVIVILRNLPRQKTNRKKQILRDLFERCGRLERYFLARLILRRLYFGYEYRSSLIHTELAKKYNISEEIIGNSIALSDIFNVCEILENKGAKGLEKLVLKPLNPVSPALAGTVEVTKNSKFPMWVECKYDGIRLMLHKDTSINSRVKYAAFTRRKNDWINLVPELENSAKWLQAYSYILDGELHGTYVDLEKGGLRPANVYDVYRQLQGNYSLPIKLQYVVFDILYLNGKDLTKEPWYKRRQLLEKLIMPSSGYQVNVPIIVAEGWEAKNYSEFKKWFKNFENRGYEGAMAKIIKDSYALGKRNNSWLKKKPAIYLDLAVTGALWSTTDRGPKIFSTFLLSCRHKNGYEQVARTEGLAYQQNHEILQRITYDGLLTGENVEIRTSTATRYGFKLIPSIVVTIRIDGVVRDNEGVYSLRDPKIVCVRPRGDMIAEDVNTRDDIAQLYVKTRLK</sequence>
<evidence type="ECO:0000256" key="7">
    <source>
        <dbReference type="ARBA" id="ARBA00023172"/>
    </source>
</evidence>
<name>A0A5S9F3L2_UABAM</name>
<dbReference type="GO" id="GO:0003677">
    <property type="term" value="F:DNA binding"/>
    <property type="evidence" value="ECO:0007669"/>
    <property type="project" value="InterPro"/>
</dbReference>
<evidence type="ECO:0000256" key="4">
    <source>
        <dbReference type="ARBA" id="ARBA00022741"/>
    </source>
</evidence>
<dbReference type="Pfam" id="PF04675">
    <property type="entry name" value="DNA_ligase_A_N"/>
    <property type="match status" value="1"/>
</dbReference>